<keyword evidence="1" id="KW-0812">Transmembrane</keyword>
<feature type="transmembrane region" description="Helical" evidence="1">
    <location>
        <begin position="141"/>
        <end position="165"/>
    </location>
</feature>
<feature type="transmembrane region" description="Helical" evidence="1">
    <location>
        <begin position="80"/>
        <end position="99"/>
    </location>
</feature>
<proteinExistence type="predicted"/>
<dbReference type="EMBL" id="POQS01000002">
    <property type="protein sequence ID" value="PND33923.1"/>
    <property type="molecule type" value="Genomic_DNA"/>
</dbReference>
<keyword evidence="1" id="KW-1133">Transmembrane helix</keyword>
<organism evidence="2 3">
    <name type="scientific">Achromobacter pulmonis</name>
    <dbReference type="NCBI Taxonomy" id="1389932"/>
    <lineage>
        <taxon>Bacteria</taxon>
        <taxon>Pseudomonadati</taxon>
        <taxon>Pseudomonadota</taxon>
        <taxon>Betaproteobacteria</taxon>
        <taxon>Burkholderiales</taxon>
        <taxon>Alcaligenaceae</taxon>
        <taxon>Achromobacter</taxon>
    </lineage>
</organism>
<gene>
    <name evidence="2" type="ORF">C1I89_06620</name>
</gene>
<evidence type="ECO:0000256" key="1">
    <source>
        <dbReference type="SAM" id="Phobius"/>
    </source>
</evidence>
<keyword evidence="3" id="KW-1185">Reference proteome</keyword>
<comment type="caution">
    <text evidence="2">The sequence shown here is derived from an EMBL/GenBank/DDBJ whole genome shotgun (WGS) entry which is preliminary data.</text>
</comment>
<evidence type="ECO:0000313" key="2">
    <source>
        <dbReference type="EMBL" id="PND33923.1"/>
    </source>
</evidence>
<keyword evidence="1" id="KW-0472">Membrane</keyword>
<feature type="transmembrane region" description="Helical" evidence="1">
    <location>
        <begin position="6"/>
        <end position="30"/>
    </location>
</feature>
<sequence>MAEKGAIHGLAIGVPSAVLAGAVALSLLGYGAANAIETRFGIPAELTYGSPLDLLHLSRHALTSWMEMADKLHETENFRWLVYAMAGVGLALTLIAIAARTPKVRHQAVKAGGRAWRALSNLPGAGALRWLRRQALSFTPLAIGAAVPWLLIILMKMAITVFVILPYAGYKGALLHFDTWVVSAEFCSPIRGRNERLNPFNLNASPSRQEYKTKITPCLSLWQDGALVAEGRHVASTDSTVILFDPVSGNVVIEPTEGRSMRLSGPSAAVLNDQLQAPLTDD</sequence>
<name>A0A2N8KKE8_9BURK</name>
<protein>
    <submittedName>
        <fullName evidence="2">Uncharacterized protein</fullName>
    </submittedName>
</protein>
<accession>A0A2N8KKE8</accession>
<reference evidence="2 3" key="1">
    <citation type="submission" date="2018-01" db="EMBL/GenBank/DDBJ databases">
        <title>The draft genome of an aniline degradation strain ANB-1.</title>
        <authorList>
            <person name="Zhang L."/>
            <person name="Jiang J."/>
        </authorList>
    </citation>
    <scope>NUCLEOTIDE SEQUENCE [LARGE SCALE GENOMIC DNA]</scope>
    <source>
        <strain evidence="2 3">ANB-1</strain>
    </source>
</reference>
<evidence type="ECO:0000313" key="3">
    <source>
        <dbReference type="Proteomes" id="UP000235994"/>
    </source>
</evidence>
<dbReference type="AlphaFoldDB" id="A0A2N8KKE8"/>
<dbReference type="RefSeq" id="WP_102772006.1">
    <property type="nucleotide sequence ID" value="NZ_POQS01000002.1"/>
</dbReference>
<dbReference type="Proteomes" id="UP000235994">
    <property type="component" value="Unassembled WGS sequence"/>
</dbReference>